<dbReference type="Proteomes" id="UP000579605">
    <property type="component" value="Unassembled WGS sequence"/>
</dbReference>
<dbReference type="PANTHER" id="PTHR12993">
    <property type="entry name" value="N-ACETYLGLUCOSAMINYL-PHOSPHATIDYLINOSITOL DE-N-ACETYLASE-RELATED"/>
    <property type="match status" value="1"/>
</dbReference>
<keyword evidence="2" id="KW-0732">Signal</keyword>
<dbReference type="GO" id="GO:0030246">
    <property type="term" value="F:carbohydrate binding"/>
    <property type="evidence" value="ECO:0007669"/>
    <property type="project" value="InterPro"/>
</dbReference>
<keyword evidence="6" id="KW-1185">Reference proteome</keyword>
<dbReference type="Pfam" id="PF06452">
    <property type="entry name" value="CBM9_1"/>
    <property type="match status" value="1"/>
</dbReference>
<dbReference type="CDD" id="cd09619">
    <property type="entry name" value="CBM9_like_4"/>
    <property type="match status" value="1"/>
</dbReference>
<dbReference type="SUPFAM" id="SSF49344">
    <property type="entry name" value="CBD9-like"/>
    <property type="match status" value="1"/>
</dbReference>
<reference evidence="5 6" key="1">
    <citation type="submission" date="2020-07" db="EMBL/GenBank/DDBJ databases">
        <title>Sequencing the genomes of 1000 actinobacteria strains.</title>
        <authorList>
            <person name="Klenk H.-P."/>
        </authorList>
    </citation>
    <scope>NUCLEOTIDE SEQUENCE [LARGE SCALE GENOMIC DNA]</scope>
    <source>
        <strain evidence="5 6">DSM 18448</strain>
    </source>
</reference>
<feature type="domain" description="Carbohydrate-binding" evidence="3">
    <location>
        <begin position="626"/>
        <end position="823"/>
    </location>
</feature>
<accession>A0A852ZIF8</accession>
<dbReference type="InterPro" id="IPR003737">
    <property type="entry name" value="GlcNAc_PI_deacetylase-related"/>
</dbReference>
<feature type="domain" description="Alpha-galactosidase NEW3" evidence="4">
    <location>
        <begin position="379"/>
        <end position="444"/>
    </location>
</feature>
<feature type="chain" id="PRO_5032434281" evidence="2">
    <location>
        <begin position="33"/>
        <end position="959"/>
    </location>
</feature>
<dbReference type="GO" id="GO:0016052">
    <property type="term" value="P:carbohydrate catabolic process"/>
    <property type="evidence" value="ECO:0007669"/>
    <property type="project" value="InterPro"/>
</dbReference>
<dbReference type="Gene3D" id="2.60.40.1190">
    <property type="match status" value="1"/>
</dbReference>
<dbReference type="SUPFAM" id="SSF102588">
    <property type="entry name" value="LmbE-like"/>
    <property type="match status" value="1"/>
</dbReference>
<gene>
    <name evidence="5" type="ORF">F4554_004553</name>
</gene>
<keyword evidence="1" id="KW-0862">Zinc</keyword>
<dbReference type="Gene3D" id="3.40.50.10320">
    <property type="entry name" value="LmbE-like"/>
    <property type="match status" value="1"/>
</dbReference>
<dbReference type="PANTHER" id="PTHR12993:SF11">
    <property type="entry name" value="N-ACETYLGLUCOSAMINYL-PHOSPHATIDYLINOSITOL DE-N-ACETYLASE"/>
    <property type="match status" value="1"/>
</dbReference>
<dbReference type="GO" id="GO:0016137">
    <property type="term" value="P:glycoside metabolic process"/>
    <property type="evidence" value="ECO:0007669"/>
    <property type="project" value="UniProtKB-ARBA"/>
</dbReference>
<comment type="caution">
    <text evidence="5">The sequence shown here is derived from an EMBL/GenBank/DDBJ whole genome shotgun (WGS) entry which is preliminary data.</text>
</comment>
<dbReference type="Gene3D" id="2.60.40.10">
    <property type="entry name" value="Immunoglobulins"/>
    <property type="match status" value="1"/>
</dbReference>
<dbReference type="InterPro" id="IPR010502">
    <property type="entry name" value="Carb-bd_dom_fam9"/>
</dbReference>
<dbReference type="AlphaFoldDB" id="A0A852ZIF8"/>
<evidence type="ECO:0000256" key="2">
    <source>
        <dbReference type="SAM" id="SignalP"/>
    </source>
</evidence>
<name>A0A852ZIF8_9ACTN</name>
<evidence type="ECO:0000313" key="6">
    <source>
        <dbReference type="Proteomes" id="UP000579605"/>
    </source>
</evidence>
<evidence type="ECO:0000256" key="1">
    <source>
        <dbReference type="ARBA" id="ARBA00022833"/>
    </source>
</evidence>
<dbReference type="InterPro" id="IPR013783">
    <property type="entry name" value="Ig-like_fold"/>
</dbReference>
<dbReference type="InterPro" id="IPR018905">
    <property type="entry name" value="A-galactase_NEW3"/>
</dbReference>
<feature type="signal peptide" evidence="2">
    <location>
        <begin position="1"/>
        <end position="32"/>
    </location>
</feature>
<dbReference type="Pfam" id="PF02585">
    <property type="entry name" value="PIG-L"/>
    <property type="match status" value="1"/>
</dbReference>
<evidence type="ECO:0000259" key="3">
    <source>
        <dbReference type="Pfam" id="PF06452"/>
    </source>
</evidence>
<dbReference type="GO" id="GO:0004553">
    <property type="term" value="F:hydrolase activity, hydrolyzing O-glycosyl compounds"/>
    <property type="evidence" value="ECO:0007669"/>
    <property type="project" value="InterPro"/>
</dbReference>
<evidence type="ECO:0000313" key="5">
    <source>
        <dbReference type="EMBL" id="NYH91915.1"/>
    </source>
</evidence>
<evidence type="ECO:0000259" key="4">
    <source>
        <dbReference type="Pfam" id="PF10633"/>
    </source>
</evidence>
<dbReference type="Pfam" id="PF10633">
    <property type="entry name" value="NPCBM_assoc"/>
    <property type="match status" value="1"/>
</dbReference>
<sequence>MGFPPVRTRTALSAVASLVVAGLVTAAGPATAAVAPATASATTATAATAPVAATKAVTKVAHARTAATAADATADTSRGTPVDLGALFVGAHPDDESGALSTFGQWGEDHDVRTGVITVTRGEGGGNAVGPEEGPALGLIREAEERRAVGKADVTDVFNLDKVDFFYTVSAPLTEQLWDQQDTLAKVVRIVRQTRPEILVTMDPAPSPGNHGNHQEAARLAIAAYYAAADPKAFPDQITKEKLKPFAPSKVLLSRARGTGPSGPSCVNTFTPVDPSQDIYGVFSGNVSREQGKTWAQIEREAQREYASQGWAGFPDAPSDPAQLGCDRFTQVASRVPYPKVGTEAAAEPDAILDGALTRPDGTVPLGTQLKVNSDFDVRPGKPTTVRVHVTAPGGANLGQSSVTLRAPDGWQVAGDGALGRVRPGGSATATFTVTPPATQPKGDPVSERSRLEAFLTTGAGSGYAAAQVQLTPDVATQQQLLPQVSSFETWARQVGAPQLRGFVVPVLTIPSGGERAIDYTVTNNSDTTRSGTVKLTLPDGFAANAAEKPFTDLAAGATTKVTFTVRNTDASLPTSNAGGTKGAAPGDYAYTVTTTTADGATSVSNPALELVPATTVDQAAAAPTVDGKVSDGEYPGEALDISRLWEGSPCDSAADCSGTAHVTRAGDTIYVAVEVRDDTAGTPLATSDCKRHWRTDSVEIALDPRGTSENTASTFKLGVLPFTAEGPACALRDADNHQGPIAQTAPGVKFASTVSSPYTGYTVEAAIPLAELPASVDPDKLGLNILVYDSDTQDKTGQTRIGWSTWGGVQGDPYRWGLARLAGYQPPADRPTADPVVPNTALRSVESPQTVEQSVRVNVPLSGGTAAPLGDSGWLVGARWSRDVLTADLSSTGAGEAHVFVVDDKGTAGSAVVSVDGPGRTAVKVPLDRALAGHPRVLAGWEAKSGAGTLASRVPLRK</sequence>
<dbReference type="GO" id="GO:0016811">
    <property type="term" value="F:hydrolase activity, acting on carbon-nitrogen (but not peptide) bonds, in linear amides"/>
    <property type="evidence" value="ECO:0007669"/>
    <property type="project" value="TreeGrafter"/>
</dbReference>
<dbReference type="EMBL" id="JACBZH010000001">
    <property type="protein sequence ID" value="NYH91915.1"/>
    <property type="molecule type" value="Genomic_DNA"/>
</dbReference>
<proteinExistence type="predicted"/>
<organism evidence="5 6">
    <name type="scientific">Actinopolymorpha rutila</name>
    <dbReference type="NCBI Taxonomy" id="446787"/>
    <lineage>
        <taxon>Bacteria</taxon>
        <taxon>Bacillati</taxon>
        <taxon>Actinomycetota</taxon>
        <taxon>Actinomycetes</taxon>
        <taxon>Propionibacteriales</taxon>
        <taxon>Actinopolymorphaceae</taxon>
        <taxon>Actinopolymorpha</taxon>
    </lineage>
</organism>
<dbReference type="RefSeq" id="WP_179789404.1">
    <property type="nucleotide sequence ID" value="NZ_BAAARR010000001.1"/>
</dbReference>
<protein>
    <submittedName>
        <fullName evidence="5">LmbE family N-acetylglucosaminyl deacetylase</fullName>
    </submittedName>
</protein>
<dbReference type="InterPro" id="IPR024078">
    <property type="entry name" value="LmbE-like_dom_sf"/>
</dbReference>